<reference evidence="2 3" key="1">
    <citation type="journal article" date="2013" name="BMC Genomics">
        <title>ContigScape: a Cytoscape plugin facilitating microbial genome gap closing.</title>
        <authorList>
            <person name="Tang B."/>
            <person name="Wang Q."/>
            <person name="Yang M."/>
            <person name="Xie F."/>
            <person name="Zhu Y."/>
            <person name="Zhuo Y."/>
            <person name="Wang S."/>
            <person name="Gao H."/>
            <person name="Ding X."/>
            <person name="Zhang L."/>
            <person name="Zhao G."/>
            <person name="Zheng H."/>
        </authorList>
    </citation>
    <scope>NUCLEOTIDE SEQUENCE [LARGE SCALE GENOMIC DNA]</scope>
    <source>
        <strain evidence="2 3">HCCB10007</strain>
    </source>
</reference>
<accession>R4T1S2</accession>
<dbReference type="HOGENOM" id="CLU_2566327_0_0_11"/>
<feature type="region of interest" description="Disordered" evidence="1">
    <location>
        <begin position="17"/>
        <end position="81"/>
    </location>
</feature>
<dbReference type="KEGG" id="aoi:AORI_6202"/>
<name>R4T1S2_9PSEU</name>
<proteinExistence type="predicted"/>
<dbReference type="AlphaFoldDB" id="R4T1S2"/>
<protein>
    <submittedName>
        <fullName evidence="2">Uncharacterized protein</fullName>
    </submittedName>
</protein>
<dbReference type="EMBL" id="CP003410">
    <property type="protein sequence ID" value="AGM08785.1"/>
    <property type="molecule type" value="Genomic_DNA"/>
</dbReference>
<keyword evidence="3" id="KW-1185">Reference proteome</keyword>
<dbReference type="Proteomes" id="UP000013968">
    <property type="component" value="Chromosome"/>
</dbReference>
<evidence type="ECO:0000313" key="2">
    <source>
        <dbReference type="EMBL" id="AGM08785.1"/>
    </source>
</evidence>
<organism evidence="2 3">
    <name type="scientific">Amycolatopsis keratiniphila</name>
    <dbReference type="NCBI Taxonomy" id="129921"/>
    <lineage>
        <taxon>Bacteria</taxon>
        <taxon>Bacillati</taxon>
        <taxon>Actinomycetota</taxon>
        <taxon>Actinomycetes</taxon>
        <taxon>Pseudonocardiales</taxon>
        <taxon>Pseudonocardiaceae</taxon>
        <taxon>Amycolatopsis</taxon>
        <taxon>Amycolatopsis japonica group</taxon>
    </lineage>
</organism>
<gene>
    <name evidence="2" type="ORF">AORI_6202</name>
</gene>
<evidence type="ECO:0000256" key="1">
    <source>
        <dbReference type="SAM" id="MobiDB-lite"/>
    </source>
</evidence>
<dbReference type="PATRIC" id="fig|1156913.3.peg.6325"/>
<sequence length="81" mass="9023">MIVYYERGDAVHGSPWGIDGRPVWPGPCGRPRAGRRSHSPRTGSLARAIRRTDRRGDVGTHFWPNPLSSRSGSDLPAYPRE</sequence>
<evidence type="ECO:0000313" key="3">
    <source>
        <dbReference type="Proteomes" id="UP000013968"/>
    </source>
</evidence>